<evidence type="ECO:0000256" key="2">
    <source>
        <dbReference type="ARBA" id="ARBA00022692"/>
    </source>
</evidence>
<feature type="transmembrane region" description="Helical" evidence="5">
    <location>
        <begin position="384"/>
        <end position="407"/>
    </location>
</feature>
<feature type="transmembrane region" description="Helical" evidence="5">
    <location>
        <begin position="58"/>
        <end position="77"/>
    </location>
</feature>
<feature type="transmembrane region" description="Helical" evidence="5">
    <location>
        <begin position="114"/>
        <end position="135"/>
    </location>
</feature>
<proteinExistence type="predicted"/>
<feature type="transmembrane region" description="Helical" evidence="5">
    <location>
        <begin position="285"/>
        <end position="307"/>
    </location>
</feature>
<sequence length="485" mass="50433">MTHTVDTGPAHTGAEPYRWRWAALFVVLAAEVMDLLDAMITVIAAPSIQKELGGSSSMIQWLSAGYTLAMAVGLVTGGRLGDLYGRKRMFVAGAFGFTLFSLLCGLATSPEMLIGARVLQGLAGAVMVPQGLGIIKEVFPPKELAAAFGAFGPVMALSTVAGPVLAGWLVDADLFGTGWRMIFLINLPVGLLALLGALRYLPASKTSHASRLDLTGTGLVSAASFLLIFPLVQGRDLDWPAWTFALMAASVPVFALFCLHQSRKERAGGDPLVVMSLFRKRSFTGGLLTGLVFFSGMVGFSLVFGLYTQIALGYDPLKAGLAGLPNAIGTLVGFTLVNASGLARKVGRKLIHIGAVVMAGGVAGVALTLNLAGMGVTPWQLAPALLLTGVGMSLIMAPFFDIVLAGVEPHESGSASGTLTAVQQLGSALGAAAIGTLFFGLVKHGRSLEDAMVLTIWVEVGLLAAAFAVAFLLPLRARAEQEVAH</sequence>
<dbReference type="Gene3D" id="1.20.1250.20">
    <property type="entry name" value="MFS general substrate transporter like domains"/>
    <property type="match status" value="2"/>
</dbReference>
<evidence type="ECO:0000259" key="6">
    <source>
        <dbReference type="PROSITE" id="PS50850"/>
    </source>
</evidence>
<keyword evidence="3 5" id="KW-1133">Transmembrane helix</keyword>
<reference evidence="8" key="1">
    <citation type="journal article" date="2019" name="Int. J. Syst. Evol. Microbiol.">
        <title>The Global Catalogue of Microorganisms (GCM) 10K type strain sequencing project: providing services to taxonomists for standard genome sequencing and annotation.</title>
        <authorList>
            <consortium name="The Broad Institute Genomics Platform"/>
            <consortium name="The Broad Institute Genome Sequencing Center for Infectious Disease"/>
            <person name="Wu L."/>
            <person name="Ma J."/>
        </authorList>
    </citation>
    <scope>NUCLEOTIDE SEQUENCE [LARGE SCALE GENOMIC DNA]</scope>
    <source>
        <strain evidence="8">JCM 17388</strain>
    </source>
</reference>
<feature type="transmembrane region" description="Helical" evidence="5">
    <location>
        <begin position="181"/>
        <end position="202"/>
    </location>
</feature>
<organism evidence="7 8">
    <name type="scientific">Streptosporangium oxazolinicum</name>
    <dbReference type="NCBI Taxonomy" id="909287"/>
    <lineage>
        <taxon>Bacteria</taxon>
        <taxon>Bacillati</taxon>
        <taxon>Actinomycetota</taxon>
        <taxon>Actinomycetes</taxon>
        <taxon>Streptosporangiales</taxon>
        <taxon>Streptosporangiaceae</taxon>
        <taxon>Streptosporangium</taxon>
    </lineage>
</organism>
<feature type="transmembrane region" description="Helical" evidence="5">
    <location>
        <begin position="419"/>
        <end position="442"/>
    </location>
</feature>
<feature type="transmembrane region" description="Helical" evidence="5">
    <location>
        <begin position="147"/>
        <end position="169"/>
    </location>
</feature>
<dbReference type="PANTHER" id="PTHR42718:SF39">
    <property type="entry name" value="ACTINORHODIN TRANSPORTER-RELATED"/>
    <property type="match status" value="1"/>
</dbReference>
<protein>
    <submittedName>
        <fullName evidence="7">MFS transporter</fullName>
    </submittedName>
</protein>
<dbReference type="InterPro" id="IPR020846">
    <property type="entry name" value="MFS_dom"/>
</dbReference>
<keyword evidence="2 5" id="KW-0812">Transmembrane</keyword>
<feature type="transmembrane region" description="Helical" evidence="5">
    <location>
        <begin position="454"/>
        <end position="475"/>
    </location>
</feature>
<dbReference type="InterPro" id="IPR011701">
    <property type="entry name" value="MFS"/>
</dbReference>
<dbReference type="RefSeq" id="WP_344922367.1">
    <property type="nucleotide sequence ID" value="NZ_BAABAQ010000016.1"/>
</dbReference>
<evidence type="ECO:0000313" key="7">
    <source>
        <dbReference type="EMBL" id="GAA4206456.1"/>
    </source>
</evidence>
<feature type="domain" description="Major facilitator superfamily (MFS) profile" evidence="6">
    <location>
        <begin position="23"/>
        <end position="478"/>
    </location>
</feature>
<comment type="subcellular location">
    <subcellularLocation>
        <location evidence="1">Cell membrane</location>
        <topology evidence="1">Multi-pass membrane protein</topology>
    </subcellularLocation>
</comment>
<dbReference type="PROSITE" id="PS50850">
    <property type="entry name" value="MFS"/>
    <property type="match status" value="1"/>
</dbReference>
<accession>A0ABP8BI11</accession>
<comment type="caution">
    <text evidence="7">The sequence shown here is derived from an EMBL/GenBank/DDBJ whole genome shotgun (WGS) entry which is preliminary data.</text>
</comment>
<dbReference type="InterPro" id="IPR036259">
    <property type="entry name" value="MFS_trans_sf"/>
</dbReference>
<feature type="transmembrane region" description="Helical" evidence="5">
    <location>
        <begin position="89"/>
        <end position="108"/>
    </location>
</feature>
<evidence type="ECO:0000256" key="4">
    <source>
        <dbReference type="ARBA" id="ARBA00023136"/>
    </source>
</evidence>
<gene>
    <name evidence="7" type="ORF">GCM10022252_68590</name>
</gene>
<feature type="transmembrane region" description="Helical" evidence="5">
    <location>
        <begin position="319"/>
        <end position="338"/>
    </location>
</feature>
<dbReference type="Proteomes" id="UP001501251">
    <property type="component" value="Unassembled WGS sequence"/>
</dbReference>
<keyword evidence="4 5" id="KW-0472">Membrane</keyword>
<dbReference type="EMBL" id="BAABAQ010000016">
    <property type="protein sequence ID" value="GAA4206456.1"/>
    <property type="molecule type" value="Genomic_DNA"/>
</dbReference>
<feature type="transmembrane region" description="Helical" evidence="5">
    <location>
        <begin position="214"/>
        <end position="233"/>
    </location>
</feature>
<feature type="transmembrane region" description="Helical" evidence="5">
    <location>
        <begin position="239"/>
        <end position="259"/>
    </location>
</feature>
<evidence type="ECO:0000313" key="8">
    <source>
        <dbReference type="Proteomes" id="UP001501251"/>
    </source>
</evidence>
<feature type="transmembrane region" description="Helical" evidence="5">
    <location>
        <begin position="350"/>
        <end position="372"/>
    </location>
</feature>
<evidence type="ECO:0000256" key="3">
    <source>
        <dbReference type="ARBA" id="ARBA00022989"/>
    </source>
</evidence>
<evidence type="ECO:0000256" key="5">
    <source>
        <dbReference type="SAM" id="Phobius"/>
    </source>
</evidence>
<dbReference type="SUPFAM" id="SSF103473">
    <property type="entry name" value="MFS general substrate transporter"/>
    <property type="match status" value="2"/>
</dbReference>
<dbReference type="Pfam" id="PF07690">
    <property type="entry name" value="MFS_1"/>
    <property type="match status" value="1"/>
</dbReference>
<evidence type="ECO:0000256" key="1">
    <source>
        <dbReference type="ARBA" id="ARBA00004651"/>
    </source>
</evidence>
<dbReference type="CDD" id="cd17321">
    <property type="entry name" value="MFS_MMR_MDR_like"/>
    <property type="match status" value="1"/>
</dbReference>
<feature type="transmembrane region" description="Helical" evidence="5">
    <location>
        <begin position="21"/>
        <end position="46"/>
    </location>
</feature>
<name>A0ABP8BI11_9ACTN</name>
<keyword evidence="8" id="KW-1185">Reference proteome</keyword>
<dbReference type="PANTHER" id="PTHR42718">
    <property type="entry name" value="MAJOR FACILITATOR SUPERFAMILY MULTIDRUG TRANSPORTER MFSC"/>
    <property type="match status" value="1"/>
</dbReference>